<evidence type="ECO:0000313" key="2">
    <source>
        <dbReference type="Proteomes" id="UP000095287"/>
    </source>
</evidence>
<dbReference type="WBParaSite" id="L893_g9003.t1">
    <property type="protein sequence ID" value="L893_g9003.t1"/>
    <property type="gene ID" value="L893_g9003"/>
</dbReference>
<dbReference type="Proteomes" id="UP000095287">
    <property type="component" value="Unplaced"/>
</dbReference>
<proteinExistence type="predicted"/>
<keyword evidence="2" id="KW-1185">Reference proteome</keyword>
<reference evidence="3" key="1">
    <citation type="submission" date="2016-11" db="UniProtKB">
        <authorList>
            <consortium name="WormBaseParasite"/>
        </authorList>
    </citation>
    <scope>IDENTIFICATION</scope>
</reference>
<sequence>MLVSGLLHLSLALGIAASGGAVTVEPVHNSTEAEISAVLETALAIVPESTTSALGHIRAKRQWGGFGCCAPIPPPMVCCQPMLPPIPPPIPPPCCQPMIPPMPPPMPPPCCMPVIPPPIVSCCGCCMPVCMPMCMRGGCGMGGCGMGFGFGRKKRALIAMRPNDTLKHFL</sequence>
<feature type="chain" id="PRO_5009315129" evidence="1">
    <location>
        <begin position="22"/>
        <end position="170"/>
    </location>
</feature>
<organism evidence="2 3">
    <name type="scientific">Steinernema glaseri</name>
    <dbReference type="NCBI Taxonomy" id="37863"/>
    <lineage>
        <taxon>Eukaryota</taxon>
        <taxon>Metazoa</taxon>
        <taxon>Ecdysozoa</taxon>
        <taxon>Nematoda</taxon>
        <taxon>Chromadorea</taxon>
        <taxon>Rhabditida</taxon>
        <taxon>Tylenchina</taxon>
        <taxon>Panagrolaimomorpha</taxon>
        <taxon>Strongyloidoidea</taxon>
        <taxon>Steinernematidae</taxon>
        <taxon>Steinernema</taxon>
    </lineage>
</organism>
<keyword evidence="1" id="KW-0732">Signal</keyword>
<protein>
    <submittedName>
        <fullName evidence="3">IGFBP N-terminal domain-containing protein</fullName>
    </submittedName>
</protein>
<evidence type="ECO:0000256" key="1">
    <source>
        <dbReference type="SAM" id="SignalP"/>
    </source>
</evidence>
<feature type="signal peptide" evidence="1">
    <location>
        <begin position="1"/>
        <end position="21"/>
    </location>
</feature>
<evidence type="ECO:0000313" key="3">
    <source>
        <dbReference type="WBParaSite" id="L893_g9003.t1"/>
    </source>
</evidence>
<dbReference type="AlphaFoldDB" id="A0A1I8ATT9"/>
<name>A0A1I8ATT9_9BILA</name>
<accession>A0A1I8ATT9</accession>